<dbReference type="KEGG" id="gsn:YC6258_04892"/>
<dbReference type="AlphaFoldDB" id="A0A0C5W2M4"/>
<dbReference type="HOGENOM" id="CLU_1353047_0_0_6"/>
<evidence type="ECO:0000313" key="4">
    <source>
        <dbReference type="Proteomes" id="UP000032266"/>
    </source>
</evidence>
<dbReference type="OrthoDB" id="583532at2"/>
<evidence type="ECO:0000259" key="2">
    <source>
        <dbReference type="Pfam" id="PF11740"/>
    </source>
</evidence>
<protein>
    <submittedName>
        <fullName evidence="3">Chromosome segregation ATPase</fullName>
    </submittedName>
</protein>
<name>A0A0C5W2M4_9GAMM</name>
<dbReference type="RefSeq" id="WP_044618818.1">
    <property type="nucleotide sequence ID" value="NZ_CP007142.1"/>
</dbReference>
<accession>A0A0C5W2M4</accession>
<dbReference type="Proteomes" id="UP000032266">
    <property type="component" value="Chromosome"/>
</dbReference>
<reference evidence="3 4" key="1">
    <citation type="submission" date="2014-01" db="EMBL/GenBank/DDBJ databases">
        <title>Full genme sequencing of cellulolytic bacterium Gynuella sunshinyii YC6258T gen. nov., sp. nov.</title>
        <authorList>
            <person name="Khan H."/>
            <person name="Chung E.J."/>
            <person name="Chung Y.R."/>
        </authorList>
    </citation>
    <scope>NUCLEOTIDE SEQUENCE [LARGE SCALE GENOMIC DNA]</scope>
    <source>
        <strain evidence="3 4">YC6258</strain>
    </source>
</reference>
<dbReference type="InterPro" id="IPR021104">
    <property type="entry name" value="KfrA_DNA-bd_N"/>
</dbReference>
<evidence type="ECO:0000313" key="3">
    <source>
        <dbReference type="EMBL" id="AJQ96924.1"/>
    </source>
</evidence>
<evidence type="ECO:0000256" key="1">
    <source>
        <dbReference type="SAM" id="Coils"/>
    </source>
</evidence>
<keyword evidence="1" id="KW-0175">Coiled coil</keyword>
<dbReference type="STRING" id="1445510.YC6258_04892"/>
<feature type="domain" description="KfrA N-terminal DNA-binding" evidence="2">
    <location>
        <begin position="5"/>
        <end position="122"/>
    </location>
</feature>
<proteinExistence type="predicted"/>
<organism evidence="3 4">
    <name type="scientific">Gynuella sunshinyii YC6258</name>
    <dbReference type="NCBI Taxonomy" id="1445510"/>
    <lineage>
        <taxon>Bacteria</taxon>
        <taxon>Pseudomonadati</taxon>
        <taxon>Pseudomonadota</taxon>
        <taxon>Gammaproteobacteria</taxon>
        <taxon>Oceanospirillales</taxon>
        <taxon>Saccharospirillaceae</taxon>
        <taxon>Gynuella</taxon>
    </lineage>
</organism>
<keyword evidence="4" id="KW-1185">Reference proteome</keyword>
<feature type="coiled-coil region" evidence="1">
    <location>
        <begin position="109"/>
        <end position="196"/>
    </location>
</feature>
<dbReference type="EMBL" id="CP007142">
    <property type="protein sequence ID" value="AJQ96924.1"/>
    <property type="molecule type" value="Genomic_DNA"/>
</dbReference>
<sequence>MSRITFEDVSTAARRLVESGERPSAPKIRKLLGDRGGMATIQKHLDSWREADGKDAEASQVPEMPEQLAADAQTLIQQIWRQARVAADEEIQADREKLAQERSLMQEKLDETIAVSEQQEQQIDDLKDQVKSLEQKVDELDQASQSAKAELAESGTQAAVLAERCSQYEKSLQAAQEREEKLLAQLEKLSESIKTNAPGKKA</sequence>
<dbReference type="Pfam" id="PF11740">
    <property type="entry name" value="KfrA_N"/>
    <property type="match status" value="1"/>
</dbReference>
<gene>
    <name evidence="3" type="ORF">YC6258_04892</name>
</gene>